<dbReference type="NCBIfam" id="TIGR01863">
    <property type="entry name" value="cas_Csd1"/>
    <property type="match status" value="1"/>
</dbReference>
<feature type="region of interest" description="Disordered" evidence="1">
    <location>
        <begin position="582"/>
        <end position="604"/>
    </location>
</feature>
<evidence type="ECO:0000256" key="1">
    <source>
        <dbReference type="SAM" id="MobiDB-lite"/>
    </source>
</evidence>
<dbReference type="CDD" id="cd09757">
    <property type="entry name" value="Cas8c_I-C"/>
    <property type="match status" value="1"/>
</dbReference>
<keyword evidence="3" id="KW-1185">Reference proteome</keyword>
<protein>
    <submittedName>
        <fullName evidence="2">Type I-C CRISPR-associated protein Cas8c/Csd1</fullName>
    </submittedName>
</protein>
<evidence type="ECO:0000313" key="3">
    <source>
        <dbReference type="Proteomes" id="UP001303211"/>
    </source>
</evidence>
<dbReference type="Pfam" id="PF09709">
    <property type="entry name" value="Cas_Csd1"/>
    <property type="match status" value="1"/>
</dbReference>
<dbReference type="RefSeq" id="WP_317700792.1">
    <property type="nucleotide sequence ID" value="NZ_CP136921.1"/>
</dbReference>
<dbReference type="EMBL" id="CP136921">
    <property type="protein sequence ID" value="WOO31318.1"/>
    <property type="molecule type" value="Genomic_DNA"/>
</dbReference>
<accession>A0ABZ0IZY2</accession>
<organism evidence="2 3">
    <name type="scientific">Diaphorobacter limosus</name>
    <dbReference type="NCBI Taxonomy" id="3036128"/>
    <lineage>
        <taxon>Bacteria</taxon>
        <taxon>Pseudomonadati</taxon>
        <taxon>Pseudomonadota</taxon>
        <taxon>Betaproteobacteria</taxon>
        <taxon>Burkholderiales</taxon>
        <taxon>Comamonadaceae</taxon>
        <taxon>Diaphorobacter</taxon>
    </lineage>
</organism>
<gene>
    <name evidence="2" type="primary">cas8c</name>
    <name evidence="2" type="ORF">P4826_12970</name>
</gene>
<proteinExistence type="predicted"/>
<evidence type="ECO:0000313" key="2">
    <source>
        <dbReference type="EMBL" id="WOO31318.1"/>
    </source>
</evidence>
<feature type="compositionally biased region" description="Low complexity" evidence="1">
    <location>
        <begin position="587"/>
        <end position="604"/>
    </location>
</feature>
<sequence>MILQALHEYYDRCDDLPREGWIRRGVDYALVLNTQGDCVALNALGDKQKGKLIPAERLVTAIGKQAMKHTNSGKDANLLWDNASFVLGTGNKGDIKLASFIETIQTWLGELEDPGVQAVQQFCTGLQQQPNAVASLLERFGCTEDFEKRDPVLIFQLQGDIEGVHERQSVRHAFEAVFAGAASSGGVRGNCLVSGRVNVPIALNESVIKEVWGGQAAGCNIIAFNARSFESYGKHERQGENAPVSVQASFAYTTALNHLLRKGSPQRIQVGDASTVFWAEKQDPFETIFGDVFKDDPNQTEAVHALLSAIHSGKLAGPEGDTRFHVLGLAPNAARISVRFYHCLPLRDLGQRIAQHFTDLELVRGPNDSQYLSLKRLLQAVCLATSSQKYGDLERLPPILGGAIVDAVLDGENAPYPRLWLNAAVGRLRADHGIEPYVQQQRMYAQLAAIKACLNRQIRLHPREEKEFLPMLDPDNTHPAYRLGRLFAVLEKAQEEASPGLNATIRDRYYGAASSTPVAVFTTLLRLKNAHLKKLNPGRAQWFEKLLGEVLSPVADFPAHLALPDQGRFALGYYHQRQDLFTKKPAADNTPDTTSNNNPAGDLA</sequence>
<dbReference type="InterPro" id="IPR010144">
    <property type="entry name" value="CRISPR-assoc_prot_Csd1-typ"/>
</dbReference>
<dbReference type="Proteomes" id="UP001303211">
    <property type="component" value="Chromosome"/>
</dbReference>
<name>A0ABZ0IZY2_9BURK</name>
<reference evidence="2 3" key="1">
    <citation type="submission" date="2023-03" db="EMBL/GenBank/DDBJ databases">
        <title>Diaphorobacter basophil sp. nov., isolated from a sewage-treatment plant.</title>
        <authorList>
            <person name="Yang K."/>
        </authorList>
    </citation>
    <scope>NUCLEOTIDE SEQUENCE [LARGE SCALE GENOMIC DNA]</scope>
    <source>
        <strain evidence="2 3">Y-1</strain>
    </source>
</reference>